<evidence type="ECO:0000256" key="5">
    <source>
        <dbReference type="ARBA" id="ARBA00022679"/>
    </source>
</evidence>
<evidence type="ECO:0000256" key="2">
    <source>
        <dbReference type="ARBA" id="ARBA00004370"/>
    </source>
</evidence>
<keyword evidence="9" id="KW-0902">Two-component regulatory system</keyword>
<dbReference type="PANTHER" id="PTHR45436">
    <property type="entry name" value="SENSOR HISTIDINE KINASE YKOH"/>
    <property type="match status" value="1"/>
</dbReference>
<comment type="subcellular location">
    <subcellularLocation>
        <location evidence="2">Membrane</location>
    </subcellularLocation>
</comment>
<dbReference type="HOGENOM" id="CLU_000445_89_37_4"/>
<evidence type="ECO:0000256" key="9">
    <source>
        <dbReference type="ARBA" id="ARBA00023012"/>
    </source>
</evidence>
<evidence type="ECO:0000256" key="1">
    <source>
        <dbReference type="ARBA" id="ARBA00000085"/>
    </source>
</evidence>
<dbReference type="EC" id="2.7.13.3" evidence="3"/>
<dbReference type="GO" id="GO:0005886">
    <property type="term" value="C:plasma membrane"/>
    <property type="evidence" value="ECO:0007669"/>
    <property type="project" value="TreeGrafter"/>
</dbReference>
<evidence type="ECO:0000256" key="6">
    <source>
        <dbReference type="ARBA" id="ARBA00022692"/>
    </source>
</evidence>
<dbReference type="Gene3D" id="1.10.287.130">
    <property type="match status" value="1"/>
</dbReference>
<dbReference type="PATRIC" id="fig|742823.3.peg.1960"/>
<evidence type="ECO:0000256" key="7">
    <source>
        <dbReference type="ARBA" id="ARBA00022777"/>
    </source>
</evidence>
<dbReference type="EMBL" id="ADMG01000042">
    <property type="protein sequence ID" value="EKB30434.1"/>
    <property type="molecule type" value="Genomic_DNA"/>
</dbReference>
<dbReference type="InterPro" id="IPR036890">
    <property type="entry name" value="HATPase_C_sf"/>
</dbReference>
<keyword evidence="7" id="KW-0418">Kinase</keyword>
<dbReference type="InterPro" id="IPR050428">
    <property type="entry name" value="TCS_sensor_his_kinase"/>
</dbReference>
<feature type="transmembrane region" description="Helical" evidence="10">
    <location>
        <begin position="15"/>
        <end position="35"/>
    </location>
</feature>
<dbReference type="InterPro" id="IPR003594">
    <property type="entry name" value="HATPase_dom"/>
</dbReference>
<evidence type="ECO:0000256" key="10">
    <source>
        <dbReference type="SAM" id="Phobius"/>
    </source>
</evidence>
<evidence type="ECO:0000259" key="11">
    <source>
        <dbReference type="PROSITE" id="PS50109"/>
    </source>
</evidence>
<feature type="domain" description="Histidine kinase" evidence="11">
    <location>
        <begin position="217"/>
        <end position="424"/>
    </location>
</feature>
<keyword evidence="14" id="KW-1185">Reference proteome</keyword>
<dbReference type="Gene3D" id="3.30.565.10">
    <property type="entry name" value="Histidine kinase-like ATPase, C-terminal domain"/>
    <property type="match status" value="1"/>
</dbReference>
<dbReference type="InterPro" id="IPR036097">
    <property type="entry name" value="HisK_dim/P_sf"/>
</dbReference>
<keyword evidence="4" id="KW-0597">Phosphoprotein</keyword>
<sequence length="432" mass="46695">MPVRHSPPRSLAQRIMLSFALLVTFVAGFYAFALYQSIEFTEQQLISGILRDEVARAVDTLERGETPRLPEDTRLYGAPPLEAPPPAMRGLPEGFGELSNNGDFFVHTGAWRGEPLVLTRDQLGFEDTERVFRRITLFSVLAVFFLGLLAGWILARNIMKPVKTLSDEVRKASAARTYEPLSVELTNDEVGELARICDGAMKRLHEALQREKAFTGDVSHELRTPLTVIETSAELLSMTPLSPAQAKQVERITRSAGDMRELMSLFLSFARLSNETTGPEPDSAAGILKAVADTWEPFAAEKGLALVLRREAECPGAYSPVMLGTVANNLVKNAVAYTESGVVTITETSEGFIVSDSGPGLAGDEAARIFEHGVRGSAAVADTSGAGLGLSIISRICHRSGWTVTAGKAREGGAAFTVTMTKAADARRADRL</sequence>
<dbReference type="PROSITE" id="PS50885">
    <property type="entry name" value="HAMP"/>
    <property type="match status" value="1"/>
</dbReference>
<name>K1KFB4_9BURK</name>
<dbReference type="OrthoDB" id="9121563at2"/>
<keyword evidence="8 10" id="KW-1133">Transmembrane helix</keyword>
<dbReference type="RefSeq" id="WP_005436602.1">
    <property type="nucleotide sequence ID" value="NZ_JH815519.1"/>
</dbReference>
<gene>
    <name evidence="13" type="ORF">HMPREF9465_01962</name>
</gene>
<evidence type="ECO:0000256" key="8">
    <source>
        <dbReference type="ARBA" id="ARBA00022989"/>
    </source>
</evidence>
<dbReference type="GO" id="GO:0000155">
    <property type="term" value="F:phosphorelay sensor kinase activity"/>
    <property type="evidence" value="ECO:0007669"/>
    <property type="project" value="InterPro"/>
</dbReference>
<comment type="caution">
    <text evidence="13">The sequence shown here is derived from an EMBL/GenBank/DDBJ whole genome shotgun (WGS) entry which is preliminary data.</text>
</comment>
<dbReference type="eggNOG" id="COG0642">
    <property type="taxonomic scope" value="Bacteria"/>
</dbReference>
<accession>K1KFB4</accession>
<comment type="catalytic activity">
    <reaction evidence="1">
        <text>ATP + protein L-histidine = ADP + protein N-phospho-L-histidine.</text>
        <dbReference type="EC" id="2.7.13.3"/>
    </reaction>
</comment>
<dbReference type="Pfam" id="PF00512">
    <property type="entry name" value="HisKA"/>
    <property type="match status" value="1"/>
</dbReference>
<dbReference type="Proteomes" id="UP000005835">
    <property type="component" value="Unassembled WGS sequence"/>
</dbReference>
<dbReference type="SUPFAM" id="SSF55874">
    <property type="entry name" value="ATPase domain of HSP90 chaperone/DNA topoisomerase II/histidine kinase"/>
    <property type="match status" value="1"/>
</dbReference>
<evidence type="ECO:0000259" key="12">
    <source>
        <dbReference type="PROSITE" id="PS50885"/>
    </source>
</evidence>
<dbReference type="Gene3D" id="6.10.340.10">
    <property type="match status" value="1"/>
</dbReference>
<dbReference type="InterPro" id="IPR003660">
    <property type="entry name" value="HAMP_dom"/>
</dbReference>
<dbReference type="CDD" id="cd00075">
    <property type="entry name" value="HATPase"/>
    <property type="match status" value="1"/>
</dbReference>
<dbReference type="SMART" id="SM00387">
    <property type="entry name" value="HATPase_c"/>
    <property type="match status" value="1"/>
</dbReference>
<keyword evidence="6 10" id="KW-0812">Transmembrane</keyword>
<keyword evidence="5" id="KW-0808">Transferase</keyword>
<evidence type="ECO:0000256" key="3">
    <source>
        <dbReference type="ARBA" id="ARBA00012438"/>
    </source>
</evidence>
<evidence type="ECO:0000313" key="14">
    <source>
        <dbReference type="Proteomes" id="UP000005835"/>
    </source>
</evidence>
<dbReference type="SUPFAM" id="SSF47384">
    <property type="entry name" value="Homodimeric domain of signal transducing histidine kinase"/>
    <property type="match status" value="1"/>
</dbReference>
<feature type="transmembrane region" description="Helical" evidence="10">
    <location>
        <begin position="135"/>
        <end position="155"/>
    </location>
</feature>
<dbReference type="SMART" id="SM00388">
    <property type="entry name" value="HisKA"/>
    <property type="match status" value="1"/>
</dbReference>
<feature type="domain" description="HAMP" evidence="12">
    <location>
        <begin position="156"/>
        <end position="209"/>
    </location>
</feature>
<evidence type="ECO:0000256" key="4">
    <source>
        <dbReference type="ARBA" id="ARBA00022553"/>
    </source>
</evidence>
<dbReference type="CDD" id="cd00082">
    <property type="entry name" value="HisKA"/>
    <property type="match status" value="1"/>
</dbReference>
<dbReference type="Pfam" id="PF02518">
    <property type="entry name" value="HATPase_c"/>
    <property type="match status" value="1"/>
</dbReference>
<dbReference type="PROSITE" id="PS50109">
    <property type="entry name" value="HIS_KIN"/>
    <property type="match status" value="1"/>
</dbReference>
<organism evidence="13 14">
    <name type="scientific">Sutterella wadsworthensis 2_1_59BFAA</name>
    <dbReference type="NCBI Taxonomy" id="742823"/>
    <lineage>
        <taxon>Bacteria</taxon>
        <taxon>Pseudomonadati</taxon>
        <taxon>Pseudomonadota</taxon>
        <taxon>Betaproteobacteria</taxon>
        <taxon>Burkholderiales</taxon>
        <taxon>Sutterellaceae</taxon>
        <taxon>Sutterella</taxon>
    </lineage>
</organism>
<dbReference type="InterPro" id="IPR003661">
    <property type="entry name" value="HisK_dim/P_dom"/>
</dbReference>
<keyword evidence="10" id="KW-0472">Membrane</keyword>
<proteinExistence type="predicted"/>
<reference evidence="13 14" key="1">
    <citation type="submission" date="2012-05" db="EMBL/GenBank/DDBJ databases">
        <title>The Genome Sequence of Sutterella wadsworthensis 2_1_59BFAA.</title>
        <authorList>
            <consortium name="The Broad Institute Genome Sequencing Platform"/>
            <person name="Earl A."/>
            <person name="Ward D."/>
            <person name="Feldgarden M."/>
            <person name="Gevers D."/>
            <person name="Daigneault M."/>
            <person name="Strauss J."/>
            <person name="Allen-Vercoe E."/>
            <person name="Walker B."/>
            <person name="Young S.K."/>
            <person name="Zeng Q."/>
            <person name="Gargeya S."/>
            <person name="Fitzgerald M."/>
            <person name="Haas B."/>
            <person name="Abouelleil A."/>
            <person name="Alvarado L."/>
            <person name="Arachchi H.M."/>
            <person name="Berlin A.M."/>
            <person name="Chapman S.B."/>
            <person name="Goldberg J."/>
            <person name="Griggs A."/>
            <person name="Gujja S."/>
            <person name="Hansen M."/>
            <person name="Howarth C."/>
            <person name="Imamovic A."/>
            <person name="Larimer J."/>
            <person name="McCowen C."/>
            <person name="Montmayeur A."/>
            <person name="Murphy C."/>
            <person name="Neiman D."/>
            <person name="Pearson M."/>
            <person name="Priest M."/>
            <person name="Roberts A."/>
            <person name="Saif S."/>
            <person name="Shea T."/>
            <person name="Sisk P."/>
            <person name="Sykes S."/>
            <person name="Wortman J."/>
            <person name="Nusbaum C."/>
            <person name="Birren B."/>
        </authorList>
    </citation>
    <scope>NUCLEOTIDE SEQUENCE [LARGE SCALE GENOMIC DNA]</scope>
    <source>
        <strain evidence="13 14">2_1_59BFAA</strain>
    </source>
</reference>
<dbReference type="PANTHER" id="PTHR45436:SF16">
    <property type="entry name" value="HISTIDINE KINASE"/>
    <property type="match status" value="1"/>
</dbReference>
<dbReference type="STRING" id="742823.HMPREF9465_01962"/>
<protein>
    <recommendedName>
        <fullName evidence="3">histidine kinase</fullName>
        <ecNumber evidence="3">2.7.13.3</ecNumber>
    </recommendedName>
</protein>
<evidence type="ECO:0000313" key="13">
    <source>
        <dbReference type="EMBL" id="EKB30434.1"/>
    </source>
</evidence>
<dbReference type="AlphaFoldDB" id="K1KFB4"/>
<dbReference type="InterPro" id="IPR005467">
    <property type="entry name" value="His_kinase_dom"/>
</dbReference>